<dbReference type="Pfam" id="PF00702">
    <property type="entry name" value="Hydrolase"/>
    <property type="match status" value="1"/>
</dbReference>
<dbReference type="NCBIfam" id="TIGR01509">
    <property type="entry name" value="HAD-SF-IA-v3"/>
    <property type="match status" value="1"/>
</dbReference>
<accession>A0A5E6MBM4</accession>
<proteinExistence type="predicted"/>
<dbReference type="SFLD" id="SFLDG01135">
    <property type="entry name" value="C1.5.6:_HAD__Beta-PGM__Phospha"/>
    <property type="match status" value="1"/>
</dbReference>
<evidence type="ECO:0000256" key="1">
    <source>
        <dbReference type="SAM" id="MobiDB-lite"/>
    </source>
</evidence>
<name>A0A5E6MBM4_9BACT</name>
<protein>
    <submittedName>
        <fullName evidence="2">Sugar phosphatase YfbT</fullName>
        <ecNumber evidence="2">3.1.3.23</ecNumber>
    </submittedName>
</protein>
<dbReference type="SFLD" id="SFLDS00003">
    <property type="entry name" value="Haloacid_Dehalogenase"/>
    <property type="match status" value="1"/>
</dbReference>
<dbReference type="Gene3D" id="3.40.50.1000">
    <property type="entry name" value="HAD superfamily/HAD-like"/>
    <property type="match status" value="1"/>
</dbReference>
<dbReference type="EC" id="3.1.3.23" evidence="2"/>
<dbReference type="SUPFAM" id="SSF56784">
    <property type="entry name" value="HAD-like"/>
    <property type="match status" value="1"/>
</dbReference>
<dbReference type="InterPro" id="IPR023214">
    <property type="entry name" value="HAD_sf"/>
</dbReference>
<dbReference type="EMBL" id="CABFVA020000072">
    <property type="protein sequence ID" value="VVM06618.1"/>
    <property type="molecule type" value="Genomic_DNA"/>
</dbReference>
<dbReference type="Gene3D" id="1.10.150.240">
    <property type="entry name" value="Putative phosphatase, domain 2"/>
    <property type="match status" value="1"/>
</dbReference>
<feature type="region of interest" description="Disordered" evidence="1">
    <location>
        <begin position="1"/>
        <end position="27"/>
    </location>
</feature>
<dbReference type="PANTHER" id="PTHR47108">
    <property type="entry name" value="5-AMINO-6-(5-PHOSPHO-D-RIBITYLAMINO)URACIL PHOSPHATASE, CHLOROPLASTIC"/>
    <property type="match status" value="1"/>
</dbReference>
<dbReference type="InterPro" id="IPR023198">
    <property type="entry name" value="PGP-like_dom2"/>
</dbReference>
<reference evidence="2 3" key="1">
    <citation type="submission" date="2019-09" db="EMBL/GenBank/DDBJ databases">
        <authorList>
            <person name="Cremers G."/>
        </authorList>
    </citation>
    <scope>NUCLEOTIDE SEQUENCE [LARGE SCALE GENOMIC DNA]</scope>
    <source>
        <strain evidence="2">4A</strain>
    </source>
</reference>
<dbReference type="PANTHER" id="PTHR47108:SF1">
    <property type="entry name" value="5-AMINO-6-(5-PHOSPHO-D-RIBITYLAMINO)URACIL PHOSPHATASE, CHLOROPLASTIC"/>
    <property type="match status" value="1"/>
</dbReference>
<keyword evidence="2" id="KW-0378">Hydrolase</keyword>
<dbReference type="AlphaFoldDB" id="A0A5E6MBM4"/>
<sequence>MTEENRIEASIEGGHQGSASGTATAGISHASRGKARWAAIFDWDGVIANSAGPHEESWHRLAREEGRTLPPGFFLPSFGRKNDWVIPHLLHWTEDPQEIVRLRERKEELFRAIVAEQGIDLYPGALALCQSLAKASIPAAIASSTARANIELILDQWNMRGLFQALVAAEDVSRGKPDPEVFCLAAKEVGFAPEECIVFEDAPAGVEAGKRAGMRVIAVTTTNPADALQKADRTLSSLQSVTPALIQDWFFS</sequence>
<evidence type="ECO:0000313" key="2">
    <source>
        <dbReference type="EMBL" id="VVM06618.1"/>
    </source>
</evidence>
<evidence type="ECO:0000313" key="3">
    <source>
        <dbReference type="Proteomes" id="UP000334923"/>
    </source>
</evidence>
<gene>
    <name evidence="2" type="primary">yfbT</name>
    <name evidence="2" type="ORF">MAMT_01326</name>
</gene>
<dbReference type="InterPro" id="IPR036412">
    <property type="entry name" value="HAD-like_sf"/>
</dbReference>
<dbReference type="GO" id="GO:0050308">
    <property type="term" value="F:sugar-phosphatase activity"/>
    <property type="evidence" value="ECO:0007669"/>
    <property type="project" value="UniProtKB-EC"/>
</dbReference>
<keyword evidence="3" id="KW-1185">Reference proteome</keyword>
<organism evidence="2 3">
    <name type="scientific">Methylacidimicrobium tartarophylax</name>
    <dbReference type="NCBI Taxonomy" id="1041768"/>
    <lineage>
        <taxon>Bacteria</taxon>
        <taxon>Pseudomonadati</taxon>
        <taxon>Verrucomicrobiota</taxon>
        <taxon>Methylacidimicrobium</taxon>
    </lineage>
</organism>
<dbReference type="OrthoDB" id="9797743at2"/>
<dbReference type="RefSeq" id="WP_142660177.1">
    <property type="nucleotide sequence ID" value="NZ_CABFVA020000072.1"/>
</dbReference>
<dbReference type="CDD" id="cd07505">
    <property type="entry name" value="HAD_BPGM-like"/>
    <property type="match status" value="1"/>
</dbReference>
<dbReference type="Proteomes" id="UP000334923">
    <property type="component" value="Unassembled WGS sequence"/>
</dbReference>
<dbReference type="InterPro" id="IPR006439">
    <property type="entry name" value="HAD-SF_hydro_IA"/>
</dbReference>
<dbReference type="SFLD" id="SFLDG01129">
    <property type="entry name" value="C1.5:_HAD__Beta-PGM__Phosphata"/>
    <property type="match status" value="1"/>
</dbReference>
<dbReference type="PRINTS" id="PR00413">
    <property type="entry name" value="HADHALOGNASE"/>
</dbReference>